<evidence type="ECO:0000313" key="2">
    <source>
        <dbReference type="EMBL" id="KAK8767391.1"/>
    </source>
</evidence>
<organism evidence="2 3">
    <name type="scientific">Amblyomma americanum</name>
    <name type="common">Lone star tick</name>
    <dbReference type="NCBI Taxonomy" id="6943"/>
    <lineage>
        <taxon>Eukaryota</taxon>
        <taxon>Metazoa</taxon>
        <taxon>Ecdysozoa</taxon>
        <taxon>Arthropoda</taxon>
        <taxon>Chelicerata</taxon>
        <taxon>Arachnida</taxon>
        <taxon>Acari</taxon>
        <taxon>Parasitiformes</taxon>
        <taxon>Ixodida</taxon>
        <taxon>Ixodoidea</taxon>
        <taxon>Ixodidae</taxon>
        <taxon>Amblyomminae</taxon>
        <taxon>Amblyomma</taxon>
    </lineage>
</organism>
<comment type="caution">
    <text evidence="2">The sequence shown here is derived from an EMBL/GenBank/DDBJ whole genome shotgun (WGS) entry which is preliminary data.</text>
</comment>
<dbReference type="AlphaFoldDB" id="A0AAQ4DY51"/>
<accession>A0AAQ4DY51</accession>
<sequence length="178" mass="20082">MSWAKRFVRSDTLYWLMMSFLVALVLTNCYVLVQWWERRYPKPPLGVLTGELLKDFDRYSPDDNHTETVLAEVMAAEVTPSVQCTTSSCHWFGNLPRRDNPSAVPPLACQDFYGHVCWGMEGVSLFKQAAEKLMELVADYAMSQMDSSDFEESGVNEDIGMLLKCVEGDTDAAAFALD</sequence>
<keyword evidence="1" id="KW-0472">Membrane</keyword>
<keyword evidence="3" id="KW-1185">Reference proteome</keyword>
<name>A0AAQ4DY51_AMBAM</name>
<dbReference type="Proteomes" id="UP001321473">
    <property type="component" value="Unassembled WGS sequence"/>
</dbReference>
<protein>
    <submittedName>
        <fullName evidence="2">Uncharacterized protein</fullName>
    </submittedName>
</protein>
<gene>
    <name evidence="2" type="ORF">V5799_005829</name>
</gene>
<evidence type="ECO:0000313" key="3">
    <source>
        <dbReference type="Proteomes" id="UP001321473"/>
    </source>
</evidence>
<evidence type="ECO:0000256" key="1">
    <source>
        <dbReference type="SAM" id="Phobius"/>
    </source>
</evidence>
<feature type="transmembrane region" description="Helical" evidence="1">
    <location>
        <begin position="12"/>
        <end position="33"/>
    </location>
</feature>
<dbReference type="EMBL" id="JARKHS020025503">
    <property type="protein sequence ID" value="KAK8767391.1"/>
    <property type="molecule type" value="Genomic_DNA"/>
</dbReference>
<keyword evidence="1" id="KW-1133">Transmembrane helix</keyword>
<feature type="non-terminal residue" evidence="2">
    <location>
        <position position="178"/>
    </location>
</feature>
<proteinExistence type="predicted"/>
<keyword evidence="1" id="KW-0812">Transmembrane</keyword>
<reference evidence="2 3" key="1">
    <citation type="journal article" date="2023" name="Arcadia Sci">
        <title>De novo assembly of a long-read Amblyomma americanum tick genome.</title>
        <authorList>
            <person name="Chou S."/>
            <person name="Poskanzer K.E."/>
            <person name="Rollins M."/>
            <person name="Thuy-Boun P.S."/>
        </authorList>
    </citation>
    <scope>NUCLEOTIDE SEQUENCE [LARGE SCALE GENOMIC DNA]</scope>
    <source>
        <strain evidence="2">F_SG_1</strain>
        <tissue evidence="2">Salivary glands</tissue>
    </source>
</reference>